<dbReference type="EMBL" id="PFBG01000034">
    <property type="protein sequence ID" value="PIR85687.1"/>
    <property type="molecule type" value="Genomic_DNA"/>
</dbReference>
<feature type="binding site" evidence="10">
    <location>
        <position position="110"/>
    </location>
    <ligand>
        <name>a divalent metal cation</name>
        <dbReference type="ChEBI" id="CHEBI:60240"/>
    </ligand>
</feature>
<dbReference type="PROSITE" id="PS51975">
    <property type="entry name" value="RNASE_H_2"/>
    <property type="match status" value="1"/>
</dbReference>
<keyword evidence="5" id="KW-0963">Cytoplasm</keyword>
<dbReference type="EC" id="3.1.26.4" evidence="11"/>
<comment type="subcellular location">
    <subcellularLocation>
        <location evidence="3">Cytoplasm</location>
    </subcellularLocation>
</comment>
<evidence type="ECO:0000256" key="4">
    <source>
        <dbReference type="ARBA" id="ARBA00008378"/>
    </source>
</evidence>
<organism evidence="13 14">
    <name type="scientific">Candidatus Kaiserbacteria bacterium CG10_big_fil_rev_8_21_14_0_10_44_10</name>
    <dbReference type="NCBI Taxonomy" id="1974606"/>
    <lineage>
        <taxon>Bacteria</taxon>
        <taxon>Candidatus Kaiseribacteriota</taxon>
    </lineage>
</organism>
<comment type="caution">
    <text evidence="13">The sequence shown here is derived from an EMBL/GenBank/DDBJ whole genome shotgun (WGS) entry which is preliminary data.</text>
</comment>
<dbReference type="PANTHER" id="PTHR10954:SF23">
    <property type="entry name" value="RIBONUCLEASE"/>
    <property type="match status" value="1"/>
</dbReference>
<sequence>MAKYLIGIDEAGRGPLAGPVTVGVVSLPTNFDWSLLPGVGDSKKISPVKREQIFKEATQLRKEGMLNFQVVSSSHFIIDSKGIVFAIKRAMKQGLDKLQLEPNDCQVLLDGALRAPSEFLNQQTIIKGDATEPAIGLAS</sequence>
<dbReference type="Proteomes" id="UP000229612">
    <property type="component" value="Unassembled WGS sequence"/>
</dbReference>
<dbReference type="GO" id="GO:0004523">
    <property type="term" value="F:RNA-DNA hybrid ribonuclease activity"/>
    <property type="evidence" value="ECO:0007669"/>
    <property type="project" value="UniProtKB-UniRule"/>
</dbReference>
<dbReference type="InterPro" id="IPR036397">
    <property type="entry name" value="RNaseH_sf"/>
</dbReference>
<evidence type="ECO:0000256" key="7">
    <source>
        <dbReference type="ARBA" id="ARBA00022723"/>
    </source>
</evidence>
<name>A0A2H0UH09_9BACT</name>
<dbReference type="GO" id="GO:0032299">
    <property type="term" value="C:ribonuclease H2 complex"/>
    <property type="evidence" value="ECO:0007669"/>
    <property type="project" value="TreeGrafter"/>
</dbReference>
<dbReference type="Pfam" id="PF01351">
    <property type="entry name" value="RNase_HII"/>
    <property type="match status" value="1"/>
</dbReference>
<dbReference type="GO" id="GO:0003723">
    <property type="term" value="F:RNA binding"/>
    <property type="evidence" value="ECO:0007669"/>
    <property type="project" value="UniProtKB-UniRule"/>
</dbReference>
<comment type="function">
    <text evidence="2 11">Endonuclease that specifically degrades the RNA of RNA-DNA hybrids.</text>
</comment>
<dbReference type="AlphaFoldDB" id="A0A2H0UH09"/>
<evidence type="ECO:0000313" key="13">
    <source>
        <dbReference type="EMBL" id="PIR85687.1"/>
    </source>
</evidence>
<evidence type="ECO:0000256" key="2">
    <source>
        <dbReference type="ARBA" id="ARBA00004065"/>
    </source>
</evidence>
<comment type="cofactor">
    <cofactor evidence="10">
        <name>Mn(2+)</name>
        <dbReference type="ChEBI" id="CHEBI:29035"/>
    </cofactor>
    <cofactor evidence="10">
        <name>Mg(2+)</name>
        <dbReference type="ChEBI" id="CHEBI:18420"/>
    </cofactor>
    <text evidence="10">Manganese or magnesium. Binds 1 divalent metal ion per monomer in the absence of substrate. May bind a second metal ion after substrate binding.</text>
</comment>
<feature type="non-terminal residue" evidence="13">
    <location>
        <position position="139"/>
    </location>
</feature>
<dbReference type="GO" id="GO:0043137">
    <property type="term" value="P:DNA replication, removal of RNA primer"/>
    <property type="evidence" value="ECO:0007669"/>
    <property type="project" value="TreeGrafter"/>
</dbReference>
<feature type="binding site" evidence="10">
    <location>
        <position position="10"/>
    </location>
    <ligand>
        <name>a divalent metal cation</name>
        <dbReference type="ChEBI" id="CHEBI:60240"/>
    </ligand>
</feature>
<feature type="domain" description="RNase H type-2" evidence="12">
    <location>
        <begin position="3"/>
        <end position="139"/>
    </location>
</feature>
<keyword evidence="7 10" id="KW-0479">Metal-binding</keyword>
<keyword evidence="8 10" id="KW-0255">Endonuclease</keyword>
<accession>A0A2H0UH09</accession>
<dbReference type="InterPro" id="IPR024567">
    <property type="entry name" value="RNase_HII/HIII_dom"/>
</dbReference>
<evidence type="ECO:0000256" key="1">
    <source>
        <dbReference type="ARBA" id="ARBA00000077"/>
    </source>
</evidence>
<dbReference type="Gene3D" id="3.30.420.10">
    <property type="entry name" value="Ribonuclease H-like superfamily/Ribonuclease H"/>
    <property type="match status" value="1"/>
</dbReference>
<protein>
    <recommendedName>
        <fullName evidence="11">Ribonuclease</fullName>
        <ecNumber evidence="11">3.1.26.4</ecNumber>
    </recommendedName>
</protein>
<evidence type="ECO:0000256" key="5">
    <source>
        <dbReference type="ARBA" id="ARBA00022490"/>
    </source>
</evidence>
<dbReference type="InterPro" id="IPR001352">
    <property type="entry name" value="RNase_HII/HIII"/>
</dbReference>
<evidence type="ECO:0000256" key="9">
    <source>
        <dbReference type="ARBA" id="ARBA00022801"/>
    </source>
</evidence>
<gene>
    <name evidence="13" type="ORF">COU14_03060</name>
</gene>
<evidence type="ECO:0000256" key="3">
    <source>
        <dbReference type="ARBA" id="ARBA00004496"/>
    </source>
</evidence>
<comment type="catalytic activity">
    <reaction evidence="1 10 11">
        <text>Endonucleolytic cleavage to 5'-phosphomonoester.</text>
        <dbReference type="EC" id="3.1.26.4"/>
    </reaction>
</comment>
<keyword evidence="9 10" id="KW-0378">Hydrolase</keyword>
<dbReference type="GO" id="GO:0005737">
    <property type="term" value="C:cytoplasm"/>
    <property type="evidence" value="ECO:0007669"/>
    <property type="project" value="UniProtKB-SubCell"/>
</dbReference>
<evidence type="ECO:0000256" key="6">
    <source>
        <dbReference type="ARBA" id="ARBA00022722"/>
    </source>
</evidence>
<dbReference type="PANTHER" id="PTHR10954">
    <property type="entry name" value="RIBONUCLEASE H2 SUBUNIT A"/>
    <property type="match status" value="1"/>
</dbReference>
<evidence type="ECO:0000256" key="10">
    <source>
        <dbReference type="PROSITE-ProRule" id="PRU01319"/>
    </source>
</evidence>
<feature type="binding site" evidence="10">
    <location>
        <position position="9"/>
    </location>
    <ligand>
        <name>a divalent metal cation</name>
        <dbReference type="ChEBI" id="CHEBI:60240"/>
    </ligand>
</feature>
<keyword evidence="6 10" id="KW-0540">Nuclease</keyword>
<dbReference type="GO" id="GO:0046872">
    <property type="term" value="F:metal ion binding"/>
    <property type="evidence" value="ECO:0007669"/>
    <property type="project" value="UniProtKB-KW"/>
</dbReference>
<comment type="similarity">
    <text evidence="4">Belongs to the RNase HII family. RnhC subfamily.</text>
</comment>
<proteinExistence type="inferred from homology"/>
<evidence type="ECO:0000256" key="11">
    <source>
        <dbReference type="RuleBase" id="RU003515"/>
    </source>
</evidence>
<reference evidence="14" key="1">
    <citation type="submission" date="2017-09" db="EMBL/GenBank/DDBJ databases">
        <title>Depth-based differentiation of microbial function through sediment-hosted aquifers and enrichment of novel symbionts in the deep terrestrial subsurface.</title>
        <authorList>
            <person name="Probst A.J."/>
            <person name="Ladd B."/>
            <person name="Jarett J.K."/>
            <person name="Geller-Mcgrath D.E."/>
            <person name="Sieber C.M.K."/>
            <person name="Emerson J.B."/>
            <person name="Anantharaman K."/>
            <person name="Thomas B.C."/>
            <person name="Malmstrom R."/>
            <person name="Stieglmeier M."/>
            <person name="Klingl A."/>
            <person name="Woyke T."/>
            <person name="Ryan C.M."/>
            <person name="Banfield J.F."/>
        </authorList>
    </citation>
    <scope>NUCLEOTIDE SEQUENCE [LARGE SCALE GENOMIC DNA]</scope>
</reference>
<evidence type="ECO:0000256" key="8">
    <source>
        <dbReference type="ARBA" id="ARBA00022759"/>
    </source>
</evidence>
<evidence type="ECO:0000313" key="14">
    <source>
        <dbReference type="Proteomes" id="UP000229612"/>
    </source>
</evidence>
<evidence type="ECO:0000259" key="12">
    <source>
        <dbReference type="PROSITE" id="PS51975"/>
    </source>
</evidence>
<dbReference type="SUPFAM" id="SSF53098">
    <property type="entry name" value="Ribonuclease H-like"/>
    <property type="match status" value="1"/>
</dbReference>
<dbReference type="GO" id="GO:0006298">
    <property type="term" value="P:mismatch repair"/>
    <property type="evidence" value="ECO:0007669"/>
    <property type="project" value="TreeGrafter"/>
</dbReference>
<dbReference type="InterPro" id="IPR012337">
    <property type="entry name" value="RNaseH-like_sf"/>
</dbReference>